<feature type="transmembrane region" description="Helical" evidence="6">
    <location>
        <begin position="72"/>
        <end position="90"/>
    </location>
</feature>
<keyword evidence="5 6" id="KW-0472">Membrane</keyword>
<protein>
    <submittedName>
        <fullName evidence="7">LysE family translocator</fullName>
    </submittedName>
</protein>
<keyword evidence="3 6" id="KW-0812">Transmembrane</keyword>
<comment type="subcellular location">
    <subcellularLocation>
        <location evidence="1">Cell membrane</location>
        <topology evidence="1">Multi-pass membrane protein</topology>
    </subcellularLocation>
</comment>
<evidence type="ECO:0000256" key="5">
    <source>
        <dbReference type="ARBA" id="ARBA00023136"/>
    </source>
</evidence>
<keyword evidence="2" id="KW-1003">Cell membrane</keyword>
<reference evidence="7 8" key="1">
    <citation type="submission" date="2020-07" db="EMBL/GenBank/DDBJ databases">
        <title>Vibrio marinisediminis sp. nov., isolated from marine sediment.</title>
        <authorList>
            <person name="Ji X."/>
        </authorList>
    </citation>
    <scope>NUCLEOTIDE SEQUENCE [LARGE SCALE GENOMIC DNA]</scope>
    <source>
        <strain evidence="7 8">404</strain>
    </source>
</reference>
<dbReference type="PANTHER" id="PTHR30086:SF20">
    <property type="entry name" value="ARGININE EXPORTER PROTEIN ARGO-RELATED"/>
    <property type="match status" value="1"/>
</dbReference>
<dbReference type="EMBL" id="JACFYF010000001">
    <property type="protein sequence ID" value="MBA5761085.1"/>
    <property type="molecule type" value="Genomic_DNA"/>
</dbReference>
<dbReference type="GO" id="GO:0015171">
    <property type="term" value="F:amino acid transmembrane transporter activity"/>
    <property type="evidence" value="ECO:0007669"/>
    <property type="project" value="TreeGrafter"/>
</dbReference>
<keyword evidence="8" id="KW-1185">Reference proteome</keyword>
<comment type="caution">
    <text evidence="7">The sequence shown here is derived from an EMBL/GenBank/DDBJ whole genome shotgun (WGS) entry which is preliminary data.</text>
</comment>
<name>A0A7W2FN09_9VIBR</name>
<accession>A0A7W2FN09</accession>
<feature type="transmembrane region" description="Helical" evidence="6">
    <location>
        <begin position="38"/>
        <end position="60"/>
    </location>
</feature>
<dbReference type="InterPro" id="IPR001123">
    <property type="entry name" value="LeuE-type"/>
</dbReference>
<gene>
    <name evidence="7" type="ORF">H2O73_01925</name>
</gene>
<evidence type="ECO:0000256" key="3">
    <source>
        <dbReference type="ARBA" id="ARBA00022692"/>
    </source>
</evidence>
<dbReference type="Proteomes" id="UP000571701">
    <property type="component" value="Unassembled WGS sequence"/>
</dbReference>
<feature type="transmembrane region" description="Helical" evidence="6">
    <location>
        <begin position="102"/>
        <end position="122"/>
    </location>
</feature>
<evidence type="ECO:0000256" key="1">
    <source>
        <dbReference type="ARBA" id="ARBA00004651"/>
    </source>
</evidence>
<dbReference type="PANTHER" id="PTHR30086">
    <property type="entry name" value="ARGININE EXPORTER PROTEIN ARGO"/>
    <property type="match status" value="1"/>
</dbReference>
<keyword evidence="4 6" id="KW-1133">Transmembrane helix</keyword>
<sequence>MHNLVFAMVVFAFVGSVTPGPVNIMATSVSMNHGLYSAARYVSGASFAYALVVFITGSAVNTATSVLPKLELTMQILGSVFILYLAYKIYSAPTSSLKSSKHASAGFFVGALTQILNPKAWLVAMSGVSLYVIGHEDQSFSLALFTLVSLILCLIGVGIWAVMGTALSKYLNNAVRQRQFNRVMAVLLAASATMIWI</sequence>
<feature type="transmembrane region" description="Helical" evidence="6">
    <location>
        <begin position="142"/>
        <end position="167"/>
    </location>
</feature>
<evidence type="ECO:0000256" key="4">
    <source>
        <dbReference type="ARBA" id="ARBA00022989"/>
    </source>
</evidence>
<dbReference type="AlphaFoldDB" id="A0A7W2FN09"/>
<dbReference type="RefSeq" id="WP_182105967.1">
    <property type="nucleotide sequence ID" value="NZ_JACFYF010000001.1"/>
</dbReference>
<evidence type="ECO:0000313" key="7">
    <source>
        <dbReference type="EMBL" id="MBA5761085.1"/>
    </source>
</evidence>
<feature type="transmembrane region" description="Helical" evidence="6">
    <location>
        <begin position="6"/>
        <end position="26"/>
    </location>
</feature>
<organism evidence="7 8">
    <name type="scientific">Vibrio marinisediminis</name>
    <dbReference type="NCBI Taxonomy" id="2758441"/>
    <lineage>
        <taxon>Bacteria</taxon>
        <taxon>Pseudomonadati</taxon>
        <taxon>Pseudomonadota</taxon>
        <taxon>Gammaproteobacteria</taxon>
        <taxon>Vibrionales</taxon>
        <taxon>Vibrionaceae</taxon>
        <taxon>Vibrio</taxon>
    </lineage>
</organism>
<evidence type="ECO:0000256" key="2">
    <source>
        <dbReference type="ARBA" id="ARBA00022475"/>
    </source>
</evidence>
<proteinExistence type="predicted"/>
<dbReference type="Pfam" id="PF01810">
    <property type="entry name" value="LysE"/>
    <property type="match status" value="1"/>
</dbReference>
<dbReference type="GO" id="GO:0033228">
    <property type="term" value="P:cysteine export across plasma membrane"/>
    <property type="evidence" value="ECO:0007669"/>
    <property type="project" value="TreeGrafter"/>
</dbReference>
<evidence type="ECO:0000256" key="6">
    <source>
        <dbReference type="SAM" id="Phobius"/>
    </source>
</evidence>
<evidence type="ECO:0000313" key="8">
    <source>
        <dbReference type="Proteomes" id="UP000571701"/>
    </source>
</evidence>
<dbReference type="GO" id="GO:0005886">
    <property type="term" value="C:plasma membrane"/>
    <property type="evidence" value="ECO:0007669"/>
    <property type="project" value="UniProtKB-SubCell"/>
</dbReference>